<feature type="region of interest" description="Disordered" evidence="1">
    <location>
        <begin position="178"/>
        <end position="199"/>
    </location>
</feature>
<sequence>MGEDSRSLQHSELQNMRRYQQKLASLRNKYATDPTWREQQLAKSSIYYRTQSATDIEWRALKYEYRIKHYHLKKEKDPNFVVAESLRSSVYKVASIRERLSWPTHMPILTQEKVERHCASCGMKLRGGMRFWWQRRQGSQNDKHLYDCNSCFWKDPATYLPTGFEDVKTVEQLQKRKEQLLGVKAGKPRQKTASPPPST</sequence>
<keyword evidence="3" id="KW-1185">Reference proteome</keyword>
<feature type="non-terminal residue" evidence="2">
    <location>
        <position position="199"/>
    </location>
</feature>
<evidence type="ECO:0000256" key="1">
    <source>
        <dbReference type="SAM" id="MobiDB-lite"/>
    </source>
</evidence>
<proteinExistence type="predicted"/>
<comment type="caution">
    <text evidence="2">The sequence shown here is derived from an EMBL/GenBank/DDBJ whole genome shotgun (WGS) entry which is preliminary data.</text>
</comment>
<evidence type="ECO:0000313" key="2">
    <source>
        <dbReference type="EMBL" id="KAG9978493.1"/>
    </source>
</evidence>
<evidence type="ECO:0000313" key="3">
    <source>
        <dbReference type="Proteomes" id="UP000729357"/>
    </source>
</evidence>
<dbReference type="EMBL" id="JAHFXS010001275">
    <property type="protein sequence ID" value="KAG9978493.1"/>
    <property type="molecule type" value="Genomic_DNA"/>
</dbReference>
<protein>
    <submittedName>
        <fullName evidence="2">Uncharacterized protein</fullName>
    </submittedName>
</protein>
<dbReference type="Proteomes" id="UP000729357">
    <property type="component" value="Unassembled WGS sequence"/>
</dbReference>
<organism evidence="2 3">
    <name type="scientific">Aureobasidium melanogenum</name>
    <name type="common">Aureobasidium pullulans var. melanogenum</name>
    <dbReference type="NCBI Taxonomy" id="46634"/>
    <lineage>
        <taxon>Eukaryota</taxon>
        <taxon>Fungi</taxon>
        <taxon>Dikarya</taxon>
        <taxon>Ascomycota</taxon>
        <taxon>Pezizomycotina</taxon>
        <taxon>Dothideomycetes</taxon>
        <taxon>Dothideomycetidae</taxon>
        <taxon>Dothideales</taxon>
        <taxon>Saccotheciaceae</taxon>
        <taxon>Aureobasidium</taxon>
    </lineage>
</organism>
<gene>
    <name evidence="2" type="ORF">KCU98_g9386</name>
</gene>
<name>A0A9P8JS15_AURME</name>
<reference evidence="2" key="2">
    <citation type="submission" date="2021-08" db="EMBL/GenBank/DDBJ databases">
        <authorList>
            <person name="Gostincar C."/>
            <person name="Sun X."/>
            <person name="Song Z."/>
            <person name="Gunde-Cimerman N."/>
        </authorList>
    </citation>
    <scope>NUCLEOTIDE SEQUENCE</scope>
    <source>
        <strain evidence="2">EXF-9298</strain>
    </source>
</reference>
<dbReference type="AlphaFoldDB" id="A0A9P8JS15"/>
<accession>A0A9P8JS15</accession>
<reference evidence="2" key="1">
    <citation type="journal article" date="2021" name="J Fungi (Basel)">
        <title>Virulence traits and population genomics of the black yeast Aureobasidium melanogenum.</title>
        <authorList>
            <person name="Cernosa A."/>
            <person name="Sun X."/>
            <person name="Gostincar C."/>
            <person name="Fang C."/>
            <person name="Gunde-Cimerman N."/>
            <person name="Song Z."/>
        </authorList>
    </citation>
    <scope>NUCLEOTIDE SEQUENCE</scope>
    <source>
        <strain evidence="2">EXF-9298</strain>
    </source>
</reference>